<dbReference type="GO" id="GO:0003700">
    <property type="term" value="F:DNA-binding transcription factor activity"/>
    <property type="evidence" value="ECO:0007669"/>
    <property type="project" value="TreeGrafter"/>
</dbReference>
<dbReference type="InterPro" id="IPR014710">
    <property type="entry name" value="RmlC-like_jellyroll"/>
</dbReference>
<feature type="domain" description="HTH crp-type" evidence="5">
    <location>
        <begin position="150"/>
        <end position="217"/>
    </location>
</feature>
<evidence type="ECO:0000259" key="4">
    <source>
        <dbReference type="PROSITE" id="PS50042"/>
    </source>
</evidence>
<evidence type="ECO:0000256" key="1">
    <source>
        <dbReference type="ARBA" id="ARBA00023015"/>
    </source>
</evidence>
<dbReference type="Gene3D" id="2.60.120.10">
    <property type="entry name" value="Jelly Rolls"/>
    <property type="match status" value="1"/>
</dbReference>
<dbReference type="PANTHER" id="PTHR24567">
    <property type="entry name" value="CRP FAMILY TRANSCRIPTIONAL REGULATORY PROTEIN"/>
    <property type="match status" value="1"/>
</dbReference>
<organism evidence="6 7">
    <name type="scientific">Bacteroides stercorirosoris</name>
    <dbReference type="NCBI Taxonomy" id="871324"/>
    <lineage>
        <taxon>Bacteria</taxon>
        <taxon>Pseudomonadati</taxon>
        <taxon>Bacteroidota</taxon>
        <taxon>Bacteroidia</taxon>
        <taxon>Bacteroidales</taxon>
        <taxon>Bacteroidaceae</taxon>
        <taxon>Bacteroides</taxon>
    </lineage>
</organism>
<accession>A0A413H0X1</accession>
<dbReference type="AlphaFoldDB" id="A0A413H0X1"/>
<gene>
    <name evidence="6" type="ORF">DXA68_17155</name>
</gene>
<name>A0A413H0X1_9BACE</name>
<dbReference type="Proteomes" id="UP000286075">
    <property type="component" value="Unassembled WGS sequence"/>
</dbReference>
<evidence type="ECO:0000313" key="6">
    <source>
        <dbReference type="EMBL" id="RGX77112.1"/>
    </source>
</evidence>
<keyword evidence="3" id="KW-0804">Transcription</keyword>
<dbReference type="InterPro" id="IPR000595">
    <property type="entry name" value="cNMP-bd_dom"/>
</dbReference>
<dbReference type="SUPFAM" id="SSF46785">
    <property type="entry name" value="Winged helix' DNA-binding domain"/>
    <property type="match status" value="1"/>
</dbReference>
<dbReference type="OrthoDB" id="9798601at2"/>
<dbReference type="InterPro" id="IPR012318">
    <property type="entry name" value="HTH_CRP"/>
</dbReference>
<dbReference type="PROSITE" id="PS51063">
    <property type="entry name" value="HTH_CRP_2"/>
    <property type="match status" value="1"/>
</dbReference>
<sequence length="221" mass="25111">METMYDTLLQLPLFQGLAHEDFTSILGKVKLHFTKHRAGDVLVKKGAACGQLVFILNGEIASSTSSTDNSYTFTEFFQAPYLIEPQALFGMNTCYVSTHVARTEVRIVTISKAFVMNDLFRYEIFRLNYMNIISNRAQTCYNRLWAKVPDKLEARIANFILSHIERPSGEKILKIKMEELADTINDTRLSVSKALNGMQEEGLLTLHRGEIVIPDAERLIE</sequence>
<protein>
    <submittedName>
        <fullName evidence="6">Crp/Fnr family transcriptional regulator</fullName>
    </submittedName>
</protein>
<dbReference type="SUPFAM" id="SSF51206">
    <property type="entry name" value="cAMP-binding domain-like"/>
    <property type="match status" value="1"/>
</dbReference>
<dbReference type="InterPro" id="IPR050397">
    <property type="entry name" value="Env_Response_Regulators"/>
</dbReference>
<evidence type="ECO:0000259" key="5">
    <source>
        <dbReference type="PROSITE" id="PS51063"/>
    </source>
</evidence>
<evidence type="ECO:0000256" key="2">
    <source>
        <dbReference type="ARBA" id="ARBA00023125"/>
    </source>
</evidence>
<dbReference type="GO" id="GO:0003677">
    <property type="term" value="F:DNA binding"/>
    <property type="evidence" value="ECO:0007669"/>
    <property type="project" value="UniProtKB-KW"/>
</dbReference>
<dbReference type="CDD" id="cd00038">
    <property type="entry name" value="CAP_ED"/>
    <property type="match status" value="1"/>
</dbReference>
<comment type="caution">
    <text evidence="6">The sequence shown here is derived from an EMBL/GenBank/DDBJ whole genome shotgun (WGS) entry which is preliminary data.</text>
</comment>
<dbReference type="PANTHER" id="PTHR24567:SF58">
    <property type="entry name" value="CYCLIC AMP-BINDING REGULATORY PROTEIN"/>
    <property type="match status" value="1"/>
</dbReference>
<dbReference type="InterPro" id="IPR018490">
    <property type="entry name" value="cNMP-bd_dom_sf"/>
</dbReference>
<reference evidence="6 7" key="1">
    <citation type="submission" date="2018-08" db="EMBL/GenBank/DDBJ databases">
        <title>A genome reference for cultivated species of the human gut microbiota.</title>
        <authorList>
            <person name="Zou Y."/>
            <person name="Xue W."/>
            <person name="Luo G."/>
        </authorList>
    </citation>
    <scope>NUCLEOTIDE SEQUENCE [LARGE SCALE GENOMIC DNA]</scope>
    <source>
        <strain evidence="6 7">OF03-9BH</strain>
    </source>
</reference>
<dbReference type="InterPro" id="IPR036390">
    <property type="entry name" value="WH_DNA-bd_sf"/>
</dbReference>
<evidence type="ECO:0000256" key="3">
    <source>
        <dbReference type="ARBA" id="ARBA00023163"/>
    </source>
</evidence>
<proteinExistence type="predicted"/>
<keyword evidence="2" id="KW-0238">DNA-binding</keyword>
<keyword evidence="1" id="KW-0805">Transcription regulation</keyword>
<dbReference type="PROSITE" id="PS50042">
    <property type="entry name" value="CNMP_BINDING_3"/>
    <property type="match status" value="1"/>
</dbReference>
<feature type="domain" description="Cyclic nucleotide-binding" evidence="4">
    <location>
        <begin position="13"/>
        <end position="112"/>
    </location>
</feature>
<dbReference type="EMBL" id="QSCF01000032">
    <property type="protein sequence ID" value="RGX77112.1"/>
    <property type="molecule type" value="Genomic_DNA"/>
</dbReference>
<dbReference type="GO" id="GO:0005829">
    <property type="term" value="C:cytosol"/>
    <property type="evidence" value="ECO:0007669"/>
    <property type="project" value="TreeGrafter"/>
</dbReference>
<evidence type="ECO:0000313" key="7">
    <source>
        <dbReference type="Proteomes" id="UP000286075"/>
    </source>
</evidence>
<dbReference type="Pfam" id="PF00027">
    <property type="entry name" value="cNMP_binding"/>
    <property type="match status" value="1"/>
</dbReference>
<dbReference type="GeneID" id="92715021"/>
<dbReference type="RefSeq" id="WP_025836030.1">
    <property type="nucleotide sequence ID" value="NZ_CABMFG010000032.1"/>
</dbReference>
<dbReference type="Pfam" id="PF13545">
    <property type="entry name" value="HTH_Crp_2"/>
    <property type="match status" value="1"/>
</dbReference>